<evidence type="ECO:0000313" key="3">
    <source>
        <dbReference type="Proteomes" id="UP001066276"/>
    </source>
</evidence>
<comment type="caution">
    <text evidence="2">The sequence shown here is derived from an EMBL/GenBank/DDBJ whole genome shotgun (WGS) entry which is preliminary data.</text>
</comment>
<feature type="compositionally biased region" description="Low complexity" evidence="1">
    <location>
        <begin position="196"/>
        <end position="210"/>
    </location>
</feature>
<feature type="region of interest" description="Disordered" evidence="1">
    <location>
        <begin position="56"/>
        <end position="236"/>
    </location>
</feature>
<feature type="compositionally biased region" description="Polar residues" evidence="1">
    <location>
        <begin position="101"/>
        <end position="120"/>
    </location>
</feature>
<feature type="compositionally biased region" description="Basic and acidic residues" evidence="1">
    <location>
        <begin position="59"/>
        <end position="71"/>
    </location>
</feature>
<feature type="compositionally biased region" description="Basic and acidic residues" evidence="1">
    <location>
        <begin position="11"/>
        <end position="26"/>
    </location>
</feature>
<reference evidence="2" key="1">
    <citation type="journal article" date="2022" name="bioRxiv">
        <title>Sequencing and chromosome-scale assembly of the giantPleurodeles waltlgenome.</title>
        <authorList>
            <person name="Brown T."/>
            <person name="Elewa A."/>
            <person name="Iarovenko S."/>
            <person name="Subramanian E."/>
            <person name="Araus A.J."/>
            <person name="Petzold A."/>
            <person name="Susuki M."/>
            <person name="Suzuki K.-i.T."/>
            <person name="Hayashi T."/>
            <person name="Toyoda A."/>
            <person name="Oliveira C."/>
            <person name="Osipova E."/>
            <person name="Leigh N.D."/>
            <person name="Simon A."/>
            <person name="Yun M.H."/>
        </authorList>
    </citation>
    <scope>NUCLEOTIDE SEQUENCE</scope>
    <source>
        <strain evidence="2">20211129_DDA</strain>
        <tissue evidence="2">Liver</tissue>
    </source>
</reference>
<dbReference type="Proteomes" id="UP001066276">
    <property type="component" value="Chromosome 7"/>
</dbReference>
<evidence type="ECO:0000313" key="2">
    <source>
        <dbReference type="EMBL" id="KAJ1124108.1"/>
    </source>
</evidence>
<sequence>MAPKAARNFRHKGEGARITRAGKDSGDAGFTFRRPVSGVIQRGDTLVYAKETFETSSEETVKTRESKEKVFESNPSLIRVQGAEGRPTKASDNADLAKARNSGSMHPQSLEPNGAIQASQDRADTLTALGLRNPIKGIEDDENSEVEVRKIGKSKKSRKGSDWSKNGDDKFYSLTEDSESTSSGCNQSAIVGSTLSVSESASSVAESTVKQQRRQRRCTKTQTDLTGGVEPAGQSTKALKWDYLEIRLTGSENVPTSDSPPNVDGNVDGQTPNTSTTSTDTRLL</sequence>
<proteinExistence type="predicted"/>
<accession>A0AAV7PEE5</accession>
<feature type="compositionally biased region" description="Low complexity" evidence="1">
    <location>
        <begin position="271"/>
        <end position="284"/>
    </location>
</feature>
<feature type="region of interest" description="Disordered" evidence="1">
    <location>
        <begin position="251"/>
        <end position="284"/>
    </location>
</feature>
<feature type="region of interest" description="Disordered" evidence="1">
    <location>
        <begin position="1"/>
        <end position="30"/>
    </location>
</feature>
<name>A0AAV7PEE5_PLEWA</name>
<feature type="compositionally biased region" description="Polar residues" evidence="1">
    <location>
        <begin position="180"/>
        <end position="195"/>
    </location>
</feature>
<organism evidence="2 3">
    <name type="scientific">Pleurodeles waltl</name>
    <name type="common">Iberian ribbed newt</name>
    <dbReference type="NCBI Taxonomy" id="8319"/>
    <lineage>
        <taxon>Eukaryota</taxon>
        <taxon>Metazoa</taxon>
        <taxon>Chordata</taxon>
        <taxon>Craniata</taxon>
        <taxon>Vertebrata</taxon>
        <taxon>Euteleostomi</taxon>
        <taxon>Amphibia</taxon>
        <taxon>Batrachia</taxon>
        <taxon>Caudata</taxon>
        <taxon>Salamandroidea</taxon>
        <taxon>Salamandridae</taxon>
        <taxon>Pleurodelinae</taxon>
        <taxon>Pleurodeles</taxon>
    </lineage>
</organism>
<feature type="compositionally biased region" description="Polar residues" evidence="1">
    <location>
        <begin position="251"/>
        <end position="260"/>
    </location>
</feature>
<keyword evidence="3" id="KW-1185">Reference proteome</keyword>
<dbReference type="EMBL" id="JANPWB010000011">
    <property type="protein sequence ID" value="KAJ1124108.1"/>
    <property type="molecule type" value="Genomic_DNA"/>
</dbReference>
<feature type="compositionally biased region" description="Basic and acidic residues" evidence="1">
    <location>
        <begin position="159"/>
        <end position="171"/>
    </location>
</feature>
<gene>
    <name evidence="2" type="ORF">NDU88_002570</name>
</gene>
<dbReference type="AlphaFoldDB" id="A0AAV7PEE5"/>
<protein>
    <submittedName>
        <fullName evidence="2">Uncharacterized protein</fullName>
    </submittedName>
</protein>
<evidence type="ECO:0000256" key="1">
    <source>
        <dbReference type="SAM" id="MobiDB-lite"/>
    </source>
</evidence>